<organism evidence="1 2">
    <name type="scientific">Pedobacter panaciterrae</name>
    <dbReference type="NCBI Taxonomy" id="363849"/>
    <lineage>
        <taxon>Bacteria</taxon>
        <taxon>Pseudomonadati</taxon>
        <taxon>Bacteroidota</taxon>
        <taxon>Sphingobacteriia</taxon>
        <taxon>Sphingobacteriales</taxon>
        <taxon>Sphingobacteriaceae</taxon>
        <taxon>Pedobacter</taxon>
    </lineage>
</organism>
<evidence type="ECO:0000313" key="1">
    <source>
        <dbReference type="EMBL" id="MEJ2904927.1"/>
    </source>
</evidence>
<evidence type="ECO:0000313" key="2">
    <source>
        <dbReference type="Proteomes" id="UP001378956"/>
    </source>
</evidence>
<dbReference type="RefSeq" id="WP_288882610.1">
    <property type="nucleotide sequence ID" value="NZ_CBFGNQ010000008.1"/>
</dbReference>
<gene>
    <name evidence="1" type="ORF">WAE58_20950</name>
</gene>
<accession>A0ABU8NRR3</accession>
<protein>
    <recommendedName>
        <fullName evidence="3">Lipoprotein</fullName>
    </recommendedName>
</protein>
<name>A0ABU8NRR3_9SPHI</name>
<dbReference type="EMBL" id="JBBEUB010000008">
    <property type="protein sequence ID" value="MEJ2904927.1"/>
    <property type="molecule type" value="Genomic_DNA"/>
</dbReference>
<dbReference type="PROSITE" id="PS51257">
    <property type="entry name" value="PROKAR_LIPOPROTEIN"/>
    <property type="match status" value="1"/>
</dbReference>
<keyword evidence="2" id="KW-1185">Reference proteome</keyword>
<proteinExistence type="predicted"/>
<reference evidence="1 2" key="1">
    <citation type="submission" date="2024-03" db="EMBL/GenBank/DDBJ databases">
        <title>Sequence of Lycoming College Course Isolates.</title>
        <authorList>
            <person name="Plotts O."/>
            <person name="Newman J."/>
        </authorList>
    </citation>
    <scope>NUCLEOTIDE SEQUENCE [LARGE SCALE GENOMIC DNA]</scope>
    <source>
        <strain evidence="1 2">CJB-3</strain>
    </source>
</reference>
<sequence>MKNKIALLGITALLILSACKKSSPEEQTDFGDSPRTTVPAELISPTNYWQFGILSSTNFYDSYNSSYKDGAGGSYMFYHFSADGTYTALLYLKATSSGGETRQSWTETKGTVVVGETELSNGIVYKSIELHPVTGTDRMVINYGPESKKKLTQADFDSRTLLKAKFACEPFVNQYGEKCLDMLRIDSEPKVLFSFHEEK</sequence>
<comment type="caution">
    <text evidence="1">The sequence shown here is derived from an EMBL/GenBank/DDBJ whole genome shotgun (WGS) entry which is preliminary data.</text>
</comment>
<dbReference type="Proteomes" id="UP001378956">
    <property type="component" value="Unassembled WGS sequence"/>
</dbReference>
<evidence type="ECO:0008006" key="3">
    <source>
        <dbReference type="Google" id="ProtNLM"/>
    </source>
</evidence>